<dbReference type="Proteomes" id="UP000235346">
    <property type="component" value="Unassembled WGS sequence"/>
</dbReference>
<dbReference type="EMBL" id="PNRE01000050">
    <property type="protein sequence ID" value="PMR69301.1"/>
    <property type="molecule type" value="Genomic_DNA"/>
</dbReference>
<evidence type="ECO:0000313" key="3">
    <source>
        <dbReference type="EMBL" id="PMR69301.1"/>
    </source>
</evidence>
<reference evidence="3 4" key="1">
    <citation type="submission" date="2018-01" db="EMBL/GenBank/DDBJ databases">
        <title>Halomonas endophytica sp. nov., isolated from storage liquid in the stems of Populus euphratica.</title>
        <authorList>
            <person name="Chen C."/>
        </authorList>
    </citation>
    <scope>NUCLEOTIDE SEQUENCE [LARGE SCALE GENOMIC DNA]</scope>
    <source>
        <strain evidence="3 4">DSM 26881</strain>
    </source>
</reference>
<dbReference type="PROSITE" id="PS50983">
    <property type="entry name" value="FE_B12_PBP"/>
    <property type="match status" value="1"/>
</dbReference>
<dbReference type="AlphaFoldDB" id="A0A2N7TM82"/>
<dbReference type="Pfam" id="PF01497">
    <property type="entry name" value="Peripla_BP_2"/>
    <property type="match status" value="1"/>
</dbReference>
<keyword evidence="1" id="KW-0732">Signal</keyword>
<dbReference type="OrthoDB" id="9775594at2"/>
<comment type="caution">
    <text evidence="3">The sequence shown here is derived from an EMBL/GenBank/DDBJ whole genome shotgun (WGS) entry which is preliminary data.</text>
</comment>
<evidence type="ECO:0000259" key="2">
    <source>
        <dbReference type="PROSITE" id="PS50983"/>
    </source>
</evidence>
<sequence>MTLRKLAACAAIALLAASALHAQAEPVTVTDIAGRQVEVDAPVQRVILGEGRQIYLVAALDTDDPFRRVVGWREDFSQADPDNYALYLEQFPQMAEIPTFGGFKDGTFDVEQAVALDPDVVIMNIESQQATEDARYIEKLAAAGIPVVYVDFREHPFTNTEPSMRLFGQLFGEEQRAEAFSAWRAAEIRRVTDVIAEADPERPAVFIDRAGGYSDDCCMSFGDENFGKFVEMAGGQNIAKDILPGTFGTLNPEQIIASNPDQVIVTGGDWEAYVPGGDWVGVGPDQDETEARRKLEALTERPALTGVKAVETGQVHAIWHQFYNSPYQFVAIQQMAKWLHPELFADLDPEATFRELHDRFLPVTYRPGHWVSLSDE</sequence>
<feature type="domain" description="Fe/B12 periplasmic-binding" evidence="2">
    <location>
        <begin position="45"/>
        <end position="347"/>
    </location>
</feature>
<keyword evidence="4" id="KW-1185">Reference proteome</keyword>
<organism evidence="3 4">
    <name type="scientific">Halomonas heilongjiangensis</name>
    <dbReference type="NCBI Taxonomy" id="1387883"/>
    <lineage>
        <taxon>Bacteria</taxon>
        <taxon>Pseudomonadati</taxon>
        <taxon>Pseudomonadota</taxon>
        <taxon>Gammaproteobacteria</taxon>
        <taxon>Oceanospirillales</taxon>
        <taxon>Halomonadaceae</taxon>
        <taxon>Halomonas</taxon>
    </lineage>
</organism>
<evidence type="ECO:0000256" key="1">
    <source>
        <dbReference type="SAM" id="SignalP"/>
    </source>
</evidence>
<dbReference type="PANTHER" id="PTHR30535">
    <property type="entry name" value="VITAMIN B12-BINDING PROTEIN"/>
    <property type="match status" value="1"/>
</dbReference>
<feature type="signal peptide" evidence="1">
    <location>
        <begin position="1"/>
        <end position="24"/>
    </location>
</feature>
<dbReference type="InterPro" id="IPR002491">
    <property type="entry name" value="ABC_transptr_periplasmic_BD"/>
</dbReference>
<accession>A0A2N7TM82</accession>
<dbReference type="SUPFAM" id="SSF53807">
    <property type="entry name" value="Helical backbone' metal receptor"/>
    <property type="match status" value="1"/>
</dbReference>
<dbReference type="InterPro" id="IPR050902">
    <property type="entry name" value="ABC_Transporter_SBP"/>
</dbReference>
<evidence type="ECO:0000313" key="4">
    <source>
        <dbReference type="Proteomes" id="UP000235346"/>
    </source>
</evidence>
<feature type="chain" id="PRO_5014853775" evidence="1">
    <location>
        <begin position="25"/>
        <end position="376"/>
    </location>
</feature>
<proteinExistence type="predicted"/>
<dbReference type="RefSeq" id="WP_102628029.1">
    <property type="nucleotide sequence ID" value="NZ_PDOH01000022.1"/>
</dbReference>
<dbReference type="Gene3D" id="3.40.50.1980">
    <property type="entry name" value="Nitrogenase molybdenum iron protein domain"/>
    <property type="match status" value="2"/>
</dbReference>
<gene>
    <name evidence="3" type="ORF">C1H66_11530</name>
</gene>
<dbReference type="CDD" id="cd01139">
    <property type="entry name" value="TroA_f"/>
    <property type="match status" value="1"/>
</dbReference>
<protein>
    <submittedName>
        <fullName evidence="3">ABC transporter substrate-binding protein</fullName>
    </submittedName>
</protein>
<name>A0A2N7TM82_9GAMM</name>
<dbReference type="PANTHER" id="PTHR30535:SF34">
    <property type="entry name" value="MOLYBDATE-BINDING PROTEIN MOLA"/>
    <property type="match status" value="1"/>
</dbReference>